<evidence type="ECO:0000256" key="1">
    <source>
        <dbReference type="ARBA" id="ARBA00001946"/>
    </source>
</evidence>
<dbReference type="CDD" id="cd06223">
    <property type="entry name" value="PRTases_typeI"/>
    <property type="match status" value="1"/>
</dbReference>
<protein>
    <recommendedName>
        <fullName evidence="4">uracil phosphoribosyltransferase</fullName>
        <ecNumber evidence="4">2.4.2.9</ecNumber>
    </recommendedName>
    <alternativeName>
        <fullName evidence="10">UMP pyrophosphorylase</fullName>
    </alternativeName>
</protein>
<dbReference type="GO" id="GO:0005525">
    <property type="term" value="F:GTP binding"/>
    <property type="evidence" value="ECO:0007669"/>
    <property type="project" value="UniProtKB-KW"/>
</dbReference>
<dbReference type="InterPro" id="IPR000836">
    <property type="entry name" value="PRTase_dom"/>
</dbReference>
<evidence type="ECO:0000256" key="6">
    <source>
        <dbReference type="ARBA" id="ARBA00022676"/>
    </source>
</evidence>
<comment type="cofactor">
    <cofactor evidence="1">
        <name>Mg(2+)</name>
        <dbReference type="ChEBI" id="CHEBI:18420"/>
    </cofactor>
</comment>
<keyword evidence="5" id="KW-0021">Allosteric enzyme</keyword>
<evidence type="ECO:0000256" key="2">
    <source>
        <dbReference type="ARBA" id="ARBA00005180"/>
    </source>
</evidence>
<dbReference type="EMBL" id="JANBQB010000525">
    <property type="protein sequence ID" value="KAJ1975454.1"/>
    <property type="molecule type" value="Genomic_DNA"/>
</dbReference>
<reference evidence="12" key="1">
    <citation type="submission" date="2022-07" db="EMBL/GenBank/DDBJ databases">
        <title>Phylogenomic reconstructions and comparative analyses of Kickxellomycotina fungi.</title>
        <authorList>
            <person name="Reynolds N.K."/>
            <person name="Stajich J.E."/>
            <person name="Barry K."/>
            <person name="Grigoriev I.V."/>
            <person name="Crous P."/>
            <person name="Smith M.E."/>
        </authorList>
    </citation>
    <scope>NUCLEOTIDE SEQUENCE</scope>
    <source>
        <strain evidence="12">RSA 567</strain>
    </source>
</reference>
<keyword evidence="9" id="KW-0342">GTP-binding</keyword>
<evidence type="ECO:0000256" key="8">
    <source>
        <dbReference type="ARBA" id="ARBA00022741"/>
    </source>
</evidence>
<dbReference type="Pfam" id="PF14681">
    <property type="entry name" value="UPRTase"/>
    <property type="match status" value="1"/>
</dbReference>
<dbReference type="InterPro" id="IPR050054">
    <property type="entry name" value="UPRTase/APRTase"/>
</dbReference>
<evidence type="ECO:0000259" key="11">
    <source>
        <dbReference type="Pfam" id="PF14681"/>
    </source>
</evidence>
<gene>
    <name evidence="12" type="ORF">H4R34_004329</name>
</gene>
<dbReference type="GO" id="GO:0005737">
    <property type="term" value="C:cytoplasm"/>
    <property type="evidence" value="ECO:0007669"/>
    <property type="project" value="UniProtKB-ARBA"/>
</dbReference>
<comment type="caution">
    <text evidence="12">The sequence shown here is derived from an EMBL/GenBank/DDBJ whole genome shotgun (WGS) entry which is preliminary data.</text>
</comment>
<accession>A0A9W8EBT3</accession>
<dbReference type="PANTHER" id="PTHR32315:SF4">
    <property type="entry name" value="URACIL PHOSPHORIBOSYLTRANSFERASE, CHLOROPLASTIC"/>
    <property type="match status" value="1"/>
</dbReference>
<name>A0A9W8EBT3_9FUNG</name>
<evidence type="ECO:0000256" key="9">
    <source>
        <dbReference type="ARBA" id="ARBA00023134"/>
    </source>
</evidence>
<dbReference type="InterPro" id="IPR005765">
    <property type="entry name" value="UPRT"/>
</dbReference>
<keyword evidence="8" id="KW-0547">Nucleotide-binding</keyword>
<organism evidence="12 13">
    <name type="scientific">Dimargaris verticillata</name>
    <dbReference type="NCBI Taxonomy" id="2761393"/>
    <lineage>
        <taxon>Eukaryota</taxon>
        <taxon>Fungi</taxon>
        <taxon>Fungi incertae sedis</taxon>
        <taxon>Zoopagomycota</taxon>
        <taxon>Kickxellomycotina</taxon>
        <taxon>Dimargaritomycetes</taxon>
        <taxon>Dimargaritales</taxon>
        <taxon>Dimargaritaceae</taxon>
        <taxon>Dimargaris</taxon>
    </lineage>
</organism>
<keyword evidence="7" id="KW-0808">Transferase</keyword>
<dbReference type="NCBIfam" id="NF001097">
    <property type="entry name" value="PRK00129.1"/>
    <property type="match status" value="1"/>
</dbReference>
<dbReference type="EC" id="2.4.2.9" evidence="4"/>
<evidence type="ECO:0000256" key="4">
    <source>
        <dbReference type="ARBA" id="ARBA00011894"/>
    </source>
</evidence>
<dbReference type="NCBIfam" id="TIGR01091">
    <property type="entry name" value="upp"/>
    <property type="match status" value="1"/>
</dbReference>
<dbReference type="FunFam" id="3.40.50.2020:FF:000003">
    <property type="entry name" value="Uracil phosphoribosyltransferase"/>
    <property type="match status" value="1"/>
</dbReference>
<comment type="pathway">
    <text evidence="2">Pyrimidine metabolism; UMP biosynthesis via salvage pathway; UMP from uracil: step 1/1.</text>
</comment>
<evidence type="ECO:0000313" key="13">
    <source>
        <dbReference type="Proteomes" id="UP001151582"/>
    </source>
</evidence>
<keyword evidence="13" id="KW-1185">Reference proteome</keyword>
<dbReference type="SUPFAM" id="SSF53271">
    <property type="entry name" value="PRTase-like"/>
    <property type="match status" value="1"/>
</dbReference>
<keyword evidence="6" id="KW-0328">Glycosyltransferase</keyword>
<feature type="domain" description="Phosphoribosyltransferase" evidence="11">
    <location>
        <begin position="7"/>
        <end position="208"/>
    </location>
</feature>
<dbReference type="InterPro" id="IPR029057">
    <property type="entry name" value="PRTase-like"/>
</dbReference>
<evidence type="ECO:0000256" key="10">
    <source>
        <dbReference type="ARBA" id="ARBA00031082"/>
    </source>
</evidence>
<proteinExistence type="inferred from homology"/>
<dbReference type="Proteomes" id="UP001151582">
    <property type="component" value="Unassembled WGS sequence"/>
</dbReference>
<evidence type="ECO:0000313" key="12">
    <source>
        <dbReference type="EMBL" id="KAJ1975454.1"/>
    </source>
</evidence>
<dbReference type="GO" id="GO:0006223">
    <property type="term" value="P:uracil salvage"/>
    <property type="evidence" value="ECO:0007669"/>
    <property type="project" value="InterPro"/>
</dbReference>
<evidence type="ECO:0000256" key="3">
    <source>
        <dbReference type="ARBA" id="ARBA00009516"/>
    </source>
</evidence>
<dbReference type="GO" id="GO:0004845">
    <property type="term" value="F:uracil phosphoribosyltransferase activity"/>
    <property type="evidence" value="ECO:0007669"/>
    <property type="project" value="UniProtKB-EC"/>
</dbReference>
<dbReference type="Gene3D" id="3.40.50.2020">
    <property type="match status" value="1"/>
</dbReference>
<comment type="similarity">
    <text evidence="3">Belongs to the UPRTase family.</text>
</comment>
<dbReference type="OrthoDB" id="10257085at2759"/>
<dbReference type="AlphaFoldDB" id="A0A9W8EBT3"/>
<sequence>MDNVHASKHPLVAYKIARLRDAATPPKQVRELVHELGYLLMYEVTASLALKPTGTRCSPLGEYEGVDLASKLALVPILRSGLGLVNAALELIPTARVLHLGIYRESSSLQPVEYYNKLPHNTNADECIVLDPMLATGGTAIATANILKDWGARKITLVCVCASRSGIEAFVAAHPDVSVFTGVIDDHLDEHGYVLPGIGDSGDRLFNTAHPDADS</sequence>
<dbReference type="PANTHER" id="PTHR32315">
    <property type="entry name" value="ADENINE PHOSPHORIBOSYLTRANSFERASE"/>
    <property type="match status" value="1"/>
</dbReference>
<evidence type="ECO:0000256" key="5">
    <source>
        <dbReference type="ARBA" id="ARBA00022533"/>
    </source>
</evidence>
<evidence type="ECO:0000256" key="7">
    <source>
        <dbReference type="ARBA" id="ARBA00022679"/>
    </source>
</evidence>